<dbReference type="Gene3D" id="3.20.20.150">
    <property type="entry name" value="Divalent-metal-dependent TIM barrel enzymes"/>
    <property type="match status" value="1"/>
</dbReference>
<evidence type="ECO:0000313" key="2">
    <source>
        <dbReference type="EMBL" id="AYM54532.1"/>
    </source>
</evidence>
<dbReference type="PANTHER" id="PTHR42194">
    <property type="entry name" value="UPF0276 PROTEIN HI_1600"/>
    <property type="match status" value="1"/>
</dbReference>
<dbReference type="PANTHER" id="PTHR42194:SF1">
    <property type="entry name" value="UPF0276 PROTEIN HI_1600"/>
    <property type="match status" value="1"/>
</dbReference>
<dbReference type="NCBIfam" id="NF003818">
    <property type="entry name" value="PRK05409.1"/>
    <property type="match status" value="1"/>
</dbReference>
<name>A0A3S5GYM7_9BACT</name>
<comment type="similarity">
    <text evidence="1">Belongs to the UPF0276 family.</text>
</comment>
<dbReference type="AlphaFoldDB" id="A0A3S5GYM7"/>
<dbReference type="SUPFAM" id="SSF51658">
    <property type="entry name" value="Xylose isomerase-like"/>
    <property type="match status" value="1"/>
</dbReference>
<evidence type="ECO:0000256" key="1">
    <source>
        <dbReference type="HAMAP-Rule" id="MF_00697"/>
    </source>
</evidence>
<dbReference type="EMBL" id="MH908924">
    <property type="protein sequence ID" value="AYM54532.1"/>
    <property type="molecule type" value="Genomic_DNA"/>
</dbReference>
<protein>
    <recommendedName>
        <fullName evidence="1">UPF0276 protein</fullName>
    </recommendedName>
</protein>
<sequence>MKQDSATRELRLGLPDLGIGVGLRAPHYATILGSADPPGVDWFEIISENFMVEGGLPMHRLSRALERFRLVQHGVSLSIGGTDPLDWDYLGKLKALARRTSTPWLSDHLCWTGTGGLDLHDLLPLPYTEAAAKHVAERARVVQDFLERRLVLENVSSYLTYTASAMTEWEFLSRVVEEADCGLLLDVNNIYVSSYNHGFDPRDYVDAIPASRVVQIHLAGHTNYGDYIIDTHSDHVIDPVWDLYRRAIARTGPVSTLIEWDDNIPPFATLVAEADRARAVRDEVIRERAA</sequence>
<reference evidence="2" key="1">
    <citation type="journal article" date="2018" name="J. Ind. Microbiol. Biotechnol.">
        <title>Genome mining reveals uncommon alkylpyrones as type III PKS products from myxobacteria.</title>
        <authorList>
            <person name="Hug J.J."/>
            <person name="Panter F."/>
            <person name="Krug D."/>
            <person name="Muller R."/>
        </authorList>
    </citation>
    <scope>NUCLEOTIDE SEQUENCE</scope>
    <source>
        <strain evidence="2">SBSr021</strain>
    </source>
</reference>
<dbReference type="Pfam" id="PF05114">
    <property type="entry name" value="MbnB_TglH_ChrH"/>
    <property type="match status" value="1"/>
</dbReference>
<dbReference type="InterPro" id="IPR007801">
    <property type="entry name" value="MbnB/TglH/ChrH"/>
</dbReference>
<dbReference type="HAMAP" id="MF_00697">
    <property type="entry name" value="UPF0276"/>
    <property type="match status" value="1"/>
</dbReference>
<organism evidence="2">
    <name type="scientific">Racemicystis crocea</name>
    <dbReference type="NCBI Taxonomy" id="1707966"/>
    <lineage>
        <taxon>Bacteria</taxon>
        <taxon>Pseudomonadati</taxon>
        <taxon>Myxococcota</taxon>
        <taxon>Polyangia</taxon>
        <taxon>Polyangiales</taxon>
        <taxon>Polyangiaceae</taxon>
    </lineage>
</organism>
<accession>A0A3S5GYM7</accession>
<proteinExistence type="inferred from homology"/>
<dbReference type="InterPro" id="IPR036237">
    <property type="entry name" value="Xyl_isomerase-like_sf"/>
</dbReference>